<reference evidence="2" key="1">
    <citation type="submission" date="2020-06" db="EMBL/GenBank/DDBJ databases">
        <authorList>
            <person name="Onetto C."/>
        </authorList>
    </citation>
    <scope>NUCLEOTIDE SEQUENCE</scope>
</reference>
<proteinExistence type="predicted"/>
<feature type="compositionally biased region" description="Acidic residues" evidence="1">
    <location>
        <begin position="205"/>
        <end position="215"/>
    </location>
</feature>
<evidence type="ECO:0000313" key="2">
    <source>
        <dbReference type="EMBL" id="CAD0099081.1"/>
    </source>
</evidence>
<keyword evidence="3" id="KW-1185">Reference proteome</keyword>
<gene>
    <name evidence="2" type="ORF">AWRI4233_LOCUS7905</name>
</gene>
<comment type="caution">
    <text evidence="2">The sequence shown here is derived from an EMBL/GenBank/DDBJ whole genome shotgun (WGS) entry which is preliminary data.</text>
</comment>
<accession>A0A9N8K8T7</accession>
<dbReference type="Proteomes" id="UP000714618">
    <property type="component" value="Unassembled WGS sequence"/>
</dbReference>
<protein>
    <submittedName>
        <fullName evidence="2">Uncharacterized protein</fullName>
    </submittedName>
</protein>
<dbReference type="EMBL" id="CAIJEO010000010">
    <property type="protein sequence ID" value="CAD0099081.1"/>
    <property type="molecule type" value="Genomic_DNA"/>
</dbReference>
<feature type="region of interest" description="Disordered" evidence="1">
    <location>
        <begin position="165"/>
        <end position="215"/>
    </location>
</feature>
<sequence length="215" mass="24550">MISGDPDDFQEEDPESVKYLDINRDFNAYFTHPYLKQFSAIVERGGEGDIIEFEVDDNPALEYFARNGITHFGHYTCDYETGYVENDDNEAIFARGKIVVSISANGEVEVSGEAECDDASYDEGSWDWFGRMEAQIEDWVDNDELGLISWQLMAHINAQLEAEIEDLRARSGPDEEDESEAQDEEDEDEDEVEESEDNRYQQETDSGDSEDEDEA</sequence>
<dbReference type="OrthoDB" id="3908028at2759"/>
<evidence type="ECO:0000256" key="1">
    <source>
        <dbReference type="SAM" id="MobiDB-lite"/>
    </source>
</evidence>
<evidence type="ECO:0000313" key="3">
    <source>
        <dbReference type="Proteomes" id="UP000714618"/>
    </source>
</evidence>
<dbReference type="AlphaFoldDB" id="A0A9N8K8T7"/>
<name>A0A9N8K8T7_9PEZI</name>
<organism evidence="2 3">
    <name type="scientific">Aureobasidium mustum</name>
    <dbReference type="NCBI Taxonomy" id="2773714"/>
    <lineage>
        <taxon>Eukaryota</taxon>
        <taxon>Fungi</taxon>
        <taxon>Dikarya</taxon>
        <taxon>Ascomycota</taxon>
        <taxon>Pezizomycotina</taxon>
        <taxon>Dothideomycetes</taxon>
        <taxon>Dothideomycetidae</taxon>
        <taxon>Dothideales</taxon>
        <taxon>Saccotheciaceae</taxon>
        <taxon>Aureobasidium</taxon>
    </lineage>
</organism>
<feature type="compositionally biased region" description="Acidic residues" evidence="1">
    <location>
        <begin position="174"/>
        <end position="196"/>
    </location>
</feature>